<organism evidence="1 2">
    <name type="scientific">Portibacter lacus</name>
    <dbReference type="NCBI Taxonomy" id="1099794"/>
    <lineage>
        <taxon>Bacteria</taxon>
        <taxon>Pseudomonadati</taxon>
        <taxon>Bacteroidota</taxon>
        <taxon>Saprospiria</taxon>
        <taxon>Saprospirales</taxon>
        <taxon>Haliscomenobacteraceae</taxon>
        <taxon>Portibacter</taxon>
    </lineage>
</organism>
<sequence>MVFQSCEGQSEEDPVVKNELLIGGPFENRDLFFDGMPEEINSVDTSDSWANAKQRLLITGTIFGSDGRTPVSGVILYYYHTDENGYYSGESIHGDLRGWVKSDVNGQYSIYTSRPAAYPDSDEPAHIHPTILESVADYPYYLDAFVFDDDKLLTTAKRNAMENRGGSGVLRLIKSDSYDIAEHDIFLGLNIPNYPVEDNANRNSGKKIGEDLTSFTPYHVWGADKGSTACPICKYGKHQGILYFTGENADLVEIEDWLVFFEEESIRRGGLLKVYMMINDERIAPMDLEQMGKKLNIQHVALTIGNEKEMAKNGINLEVDNTVMIYRRSNIVDKYIDLKPIMENQELLSRRLEETEGAFLGRK</sequence>
<dbReference type="InterPro" id="IPR050770">
    <property type="entry name" value="Intradiol_RC_Dioxygenase"/>
</dbReference>
<dbReference type="Proteomes" id="UP001156666">
    <property type="component" value="Unassembled WGS sequence"/>
</dbReference>
<evidence type="ECO:0000313" key="1">
    <source>
        <dbReference type="EMBL" id="GLR20191.1"/>
    </source>
</evidence>
<dbReference type="GO" id="GO:0008199">
    <property type="term" value="F:ferric iron binding"/>
    <property type="evidence" value="ECO:0007669"/>
    <property type="project" value="InterPro"/>
</dbReference>
<protein>
    <recommendedName>
        <fullName evidence="3">Intradiol ring-cleavage dioxygenases domain-containing protein</fullName>
    </recommendedName>
</protein>
<comment type="caution">
    <text evidence="1">The sequence shown here is derived from an EMBL/GenBank/DDBJ whole genome shotgun (WGS) entry which is preliminary data.</text>
</comment>
<name>A0AA37SSF4_9BACT</name>
<keyword evidence="2" id="KW-1185">Reference proteome</keyword>
<dbReference type="EMBL" id="BSOH01000037">
    <property type="protein sequence ID" value="GLR20191.1"/>
    <property type="molecule type" value="Genomic_DNA"/>
</dbReference>
<dbReference type="PANTHER" id="PTHR33711">
    <property type="entry name" value="DIOXYGENASE, PUTATIVE (AFU_ORTHOLOGUE AFUA_2G02910)-RELATED"/>
    <property type="match status" value="1"/>
</dbReference>
<evidence type="ECO:0000313" key="2">
    <source>
        <dbReference type="Proteomes" id="UP001156666"/>
    </source>
</evidence>
<dbReference type="InterPro" id="IPR015889">
    <property type="entry name" value="Intradiol_dOase_core"/>
</dbReference>
<dbReference type="AlphaFoldDB" id="A0AA37SSF4"/>
<reference evidence="1" key="2">
    <citation type="submission" date="2023-01" db="EMBL/GenBank/DDBJ databases">
        <title>Draft genome sequence of Portibacter lacus strain NBRC 108769.</title>
        <authorList>
            <person name="Sun Q."/>
            <person name="Mori K."/>
        </authorList>
    </citation>
    <scope>NUCLEOTIDE SEQUENCE</scope>
    <source>
        <strain evidence="1">NBRC 108769</strain>
    </source>
</reference>
<accession>A0AA37SSF4</accession>
<dbReference type="PANTHER" id="PTHR33711:SF10">
    <property type="entry name" value="INTRADIOL RING-CLEAVAGE DIOXYGENASES DOMAIN-CONTAINING PROTEIN"/>
    <property type="match status" value="1"/>
</dbReference>
<reference evidence="1" key="1">
    <citation type="journal article" date="2014" name="Int. J. Syst. Evol. Microbiol.">
        <title>Complete genome sequence of Corynebacterium casei LMG S-19264T (=DSM 44701T), isolated from a smear-ripened cheese.</title>
        <authorList>
            <consortium name="US DOE Joint Genome Institute (JGI-PGF)"/>
            <person name="Walter F."/>
            <person name="Albersmeier A."/>
            <person name="Kalinowski J."/>
            <person name="Ruckert C."/>
        </authorList>
    </citation>
    <scope>NUCLEOTIDE SEQUENCE</scope>
    <source>
        <strain evidence="1">NBRC 108769</strain>
    </source>
</reference>
<dbReference type="GO" id="GO:0016702">
    <property type="term" value="F:oxidoreductase activity, acting on single donors with incorporation of molecular oxygen, incorporation of two atoms of oxygen"/>
    <property type="evidence" value="ECO:0007669"/>
    <property type="project" value="InterPro"/>
</dbReference>
<gene>
    <name evidence="1" type="ORF">GCM10007940_48070</name>
</gene>
<proteinExistence type="predicted"/>
<evidence type="ECO:0008006" key="3">
    <source>
        <dbReference type="Google" id="ProtNLM"/>
    </source>
</evidence>
<dbReference type="Gene3D" id="2.60.130.10">
    <property type="entry name" value="Aromatic compound dioxygenase"/>
    <property type="match status" value="1"/>
</dbReference>
<dbReference type="SUPFAM" id="SSF49482">
    <property type="entry name" value="Aromatic compound dioxygenase"/>
    <property type="match status" value="1"/>
</dbReference>